<dbReference type="STRING" id="1573173.A0A167ASY2"/>
<organism evidence="1 2">
    <name type="scientific">Colletotrichum incanum</name>
    <name type="common">Soybean anthracnose fungus</name>
    <dbReference type="NCBI Taxonomy" id="1573173"/>
    <lineage>
        <taxon>Eukaryota</taxon>
        <taxon>Fungi</taxon>
        <taxon>Dikarya</taxon>
        <taxon>Ascomycota</taxon>
        <taxon>Pezizomycotina</taxon>
        <taxon>Sordariomycetes</taxon>
        <taxon>Hypocreomycetidae</taxon>
        <taxon>Glomerellales</taxon>
        <taxon>Glomerellaceae</taxon>
        <taxon>Colletotrichum</taxon>
        <taxon>Colletotrichum spaethianum species complex</taxon>
    </lineage>
</organism>
<dbReference type="Proteomes" id="UP000076584">
    <property type="component" value="Unassembled WGS sequence"/>
</dbReference>
<sequence>MTITEVGCCGVKPDLSIMDETTPEGQTYLGVYKMLIVSPGGPHRMYLSVDLDEPSMVYGFFDWDSLEHHENFAKTFGKDVQSDLAKVLTHGEYTKHITATPSLPEALKSPVTDVFLVYFPSAISVAEKATAATDLQKILNKGFGQHPKVTAIGYGWGVQNDFPVYGKDGGKVGSAFSAFVGWSSVEANTEFRGAGAHNTTRELIQSLDGVVKLKVLRLNCTVLEKMAE</sequence>
<proteinExistence type="predicted"/>
<reference evidence="1 2" key="1">
    <citation type="submission" date="2015-06" db="EMBL/GenBank/DDBJ databases">
        <title>Survival trade-offs in plant roots during colonization by closely related pathogenic and mutualistic fungi.</title>
        <authorList>
            <person name="Hacquard S."/>
            <person name="Kracher B."/>
            <person name="Hiruma K."/>
            <person name="Weinman A."/>
            <person name="Muench P."/>
            <person name="Garrido Oter R."/>
            <person name="Ver Loren van Themaat E."/>
            <person name="Dallerey J.-F."/>
            <person name="Damm U."/>
            <person name="Henrissat B."/>
            <person name="Lespinet O."/>
            <person name="Thon M."/>
            <person name="Kemen E."/>
            <person name="McHardy A.C."/>
            <person name="Schulze-Lefert P."/>
            <person name="O'Connell R.J."/>
        </authorList>
    </citation>
    <scope>NUCLEOTIDE SEQUENCE [LARGE SCALE GENOMIC DNA]</scope>
    <source>
        <strain evidence="1 2">MAFF 238704</strain>
    </source>
</reference>
<evidence type="ECO:0000313" key="2">
    <source>
        <dbReference type="Proteomes" id="UP000076584"/>
    </source>
</evidence>
<dbReference type="Gene3D" id="3.30.70.100">
    <property type="match status" value="1"/>
</dbReference>
<protein>
    <submittedName>
        <fullName evidence="1">Uncharacterized protein</fullName>
    </submittedName>
</protein>
<name>A0A167ASY2_COLIC</name>
<dbReference type="EMBL" id="LFIW01001898">
    <property type="protein sequence ID" value="KZL80489.1"/>
    <property type="molecule type" value="Genomic_DNA"/>
</dbReference>
<gene>
    <name evidence="1" type="ORF">CI238_08857</name>
</gene>
<evidence type="ECO:0000313" key="1">
    <source>
        <dbReference type="EMBL" id="KZL80489.1"/>
    </source>
</evidence>
<dbReference type="AlphaFoldDB" id="A0A167ASY2"/>
<comment type="caution">
    <text evidence="1">The sequence shown here is derived from an EMBL/GenBank/DDBJ whole genome shotgun (WGS) entry which is preliminary data.</text>
</comment>
<accession>A0A167ASY2</accession>
<keyword evidence="2" id="KW-1185">Reference proteome</keyword>
<dbReference type="OrthoDB" id="3830579at2759"/>